<name>A0A3D8IB78_9HELI</name>
<accession>A0A3D8IB78</accession>
<gene>
    <name evidence="1" type="ORF">CQA43_06760</name>
</gene>
<protein>
    <submittedName>
        <fullName evidence="1">Uncharacterized protein</fullName>
    </submittedName>
</protein>
<dbReference type="AlphaFoldDB" id="A0A3D8IB78"/>
<evidence type="ECO:0000313" key="2">
    <source>
        <dbReference type="Proteomes" id="UP000256650"/>
    </source>
</evidence>
<evidence type="ECO:0000313" key="1">
    <source>
        <dbReference type="EMBL" id="RDU62295.1"/>
    </source>
</evidence>
<dbReference type="EMBL" id="NXLS01000007">
    <property type="protein sequence ID" value="RDU62295.1"/>
    <property type="molecule type" value="Genomic_DNA"/>
</dbReference>
<dbReference type="GeneID" id="82535989"/>
<dbReference type="Proteomes" id="UP000256650">
    <property type="component" value="Unassembled WGS sequence"/>
</dbReference>
<reference evidence="1 2" key="1">
    <citation type="submission" date="2018-04" db="EMBL/GenBank/DDBJ databases">
        <title>Novel Campyloabacter and Helicobacter Species and Strains.</title>
        <authorList>
            <person name="Mannion A.J."/>
            <person name="Shen Z."/>
            <person name="Fox J.G."/>
        </authorList>
    </citation>
    <scope>NUCLEOTIDE SEQUENCE [LARGE SCALE GENOMIC DNA]</scope>
    <source>
        <strain evidence="1 2">MIT 99-5101</strain>
    </source>
</reference>
<sequence length="78" mass="8832">MNVDDGSGKYVPVISATLNHLKNSVSISIIGMNKYNPVYTRSADRYYANKILTDNKTSLMNTINGVIRNHAQTYWKNH</sequence>
<keyword evidence="2" id="KW-1185">Reference proteome</keyword>
<organism evidence="1 2">
    <name type="scientific">Helicobacter ganmani</name>
    <dbReference type="NCBI Taxonomy" id="60246"/>
    <lineage>
        <taxon>Bacteria</taxon>
        <taxon>Pseudomonadati</taxon>
        <taxon>Campylobacterota</taxon>
        <taxon>Epsilonproteobacteria</taxon>
        <taxon>Campylobacterales</taxon>
        <taxon>Helicobacteraceae</taxon>
        <taxon>Helicobacter</taxon>
    </lineage>
</organism>
<comment type="caution">
    <text evidence="1">The sequence shown here is derived from an EMBL/GenBank/DDBJ whole genome shotgun (WGS) entry which is preliminary data.</text>
</comment>
<proteinExistence type="predicted"/>
<dbReference type="RefSeq" id="WP_115551861.1">
    <property type="nucleotide sequence ID" value="NZ_CAOVYC010000001.1"/>
</dbReference>